<feature type="transmembrane region" description="Helical" evidence="1">
    <location>
        <begin position="6"/>
        <end position="23"/>
    </location>
</feature>
<dbReference type="EMBL" id="MLAE01000092">
    <property type="protein sequence ID" value="OOF75548.1"/>
    <property type="molecule type" value="Genomic_DNA"/>
</dbReference>
<keyword evidence="1" id="KW-1133">Transmembrane helix</keyword>
<sequence>MNFIIAIIKVVVVVFLGVVLLYIMKCIQYNELINFISFIKETYPYAIFAVLIGMLAKEKIEN</sequence>
<evidence type="ECO:0000313" key="3">
    <source>
        <dbReference type="Proteomes" id="UP000189114"/>
    </source>
</evidence>
<evidence type="ECO:0000313" key="2">
    <source>
        <dbReference type="EMBL" id="OOF75548.1"/>
    </source>
</evidence>
<reference evidence="3" key="1">
    <citation type="submission" date="2016-10" db="EMBL/GenBank/DDBJ databases">
        <title>Rodentibacter gen. nov. and new species.</title>
        <authorList>
            <person name="Christensen H."/>
        </authorList>
    </citation>
    <scope>NUCLEOTIDE SEQUENCE [LARGE SCALE GENOMIC DNA]</scope>
    <source>
        <strain evidence="3">Ppn152</strain>
    </source>
</reference>
<proteinExistence type="predicted"/>
<feature type="transmembrane region" description="Helical" evidence="1">
    <location>
        <begin position="35"/>
        <end position="56"/>
    </location>
</feature>
<dbReference type="AlphaFoldDB" id="A0A1V3KEL4"/>
<dbReference type="Proteomes" id="UP000189114">
    <property type="component" value="Unassembled WGS sequence"/>
</dbReference>
<accession>A0A1V3KEL4</accession>
<comment type="caution">
    <text evidence="2">The sequence shown here is derived from an EMBL/GenBank/DDBJ whole genome shotgun (WGS) entry which is preliminary data.</text>
</comment>
<name>A0A1V3KEL4_9PAST</name>
<gene>
    <name evidence="2" type="ORF">BKG96_10605</name>
</gene>
<organism evidence="2 3">
    <name type="scientific">Rodentibacter caecimuris</name>
    <dbReference type="NCBI Taxonomy" id="1796644"/>
    <lineage>
        <taxon>Bacteria</taxon>
        <taxon>Pseudomonadati</taxon>
        <taxon>Pseudomonadota</taxon>
        <taxon>Gammaproteobacteria</taxon>
        <taxon>Pasteurellales</taxon>
        <taxon>Pasteurellaceae</taxon>
        <taxon>Rodentibacter</taxon>
    </lineage>
</organism>
<dbReference type="RefSeq" id="WP_077587418.1">
    <property type="nucleotide sequence ID" value="NZ_MLAE01000092.1"/>
</dbReference>
<keyword evidence="1" id="KW-0472">Membrane</keyword>
<protein>
    <submittedName>
        <fullName evidence="2">Uncharacterized protein</fullName>
    </submittedName>
</protein>
<evidence type="ECO:0000256" key="1">
    <source>
        <dbReference type="SAM" id="Phobius"/>
    </source>
</evidence>
<keyword evidence="1" id="KW-0812">Transmembrane</keyword>